<dbReference type="PANTHER" id="PTHR32133:SF343">
    <property type="entry name" value="F-BOX DOMAIN-CONTAINING PROTEIN"/>
    <property type="match status" value="1"/>
</dbReference>
<evidence type="ECO:0000313" key="1">
    <source>
        <dbReference type="EnsemblPlants" id="EMT11829"/>
    </source>
</evidence>
<dbReference type="AlphaFoldDB" id="M8BYD3"/>
<reference evidence="1" key="1">
    <citation type="submission" date="2015-06" db="UniProtKB">
        <authorList>
            <consortium name="EnsemblPlants"/>
        </authorList>
    </citation>
    <scope>IDENTIFICATION</scope>
</reference>
<proteinExistence type="predicted"/>
<name>M8BYD3_AEGTA</name>
<dbReference type="EnsemblPlants" id="EMT11829">
    <property type="protein sequence ID" value="EMT11829"/>
    <property type="gene ID" value="F775_23381"/>
</dbReference>
<organism evidence="1">
    <name type="scientific">Aegilops tauschii</name>
    <name type="common">Tausch's goatgrass</name>
    <name type="synonym">Aegilops squarrosa</name>
    <dbReference type="NCBI Taxonomy" id="37682"/>
    <lineage>
        <taxon>Eukaryota</taxon>
        <taxon>Viridiplantae</taxon>
        <taxon>Streptophyta</taxon>
        <taxon>Embryophyta</taxon>
        <taxon>Tracheophyta</taxon>
        <taxon>Spermatophyta</taxon>
        <taxon>Magnoliopsida</taxon>
        <taxon>Liliopsida</taxon>
        <taxon>Poales</taxon>
        <taxon>Poaceae</taxon>
        <taxon>BOP clade</taxon>
        <taxon>Pooideae</taxon>
        <taxon>Triticodae</taxon>
        <taxon>Triticeae</taxon>
        <taxon>Triticinae</taxon>
        <taxon>Aegilops</taxon>
    </lineage>
</organism>
<protein>
    <submittedName>
        <fullName evidence="1">Uncharacterized protein</fullName>
    </submittedName>
</protein>
<dbReference type="PANTHER" id="PTHR32133">
    <property type="entry name" value="OS07G0120400 PROTEIN"/>
    <property type="match status" value="1"/>
</dbReference>
<sequence length="151" mass="17240">MFASSSSPLGRRIYFIVWDPTTDNQRVISADSKLLKTHCAGKEITWVVIIVCAKYCCDHLGCRDDPFLVAFVSSNVVEKTIFASIYSSENTEWSEMISVETLNVVVTYILVPLSRWGTLRLQERKSLSRQVWLLEHETSDVQCGQARNFTR</sequence>
<accession>M8BYD3</accession>